<evidence type="ECO:0000256" key="3">
    <source>
        <dbReference type="ARBA" id="ARBA00022630"/>
    </source>
</evidence>
<comment type="cofactor">
    <cofactor evidence="1 8">
        <name>FMN</name>
        <dbReference type="ChEBI" id="CHEBI:58210"/>
    </cofactor>
</comment>
<evidence type="ECO:0000256" key="2">
    <source>
        <dbReference type="ARBA" id="ARBA00007118"/>
    </source>
</evidence>
<keyword evidence="5 8" id="KW-0521">NADP</keyword>
<dbReference type="Pfam" id="PF00881">
    <property type="entry name" value="Nitroreductase"/>
    <property type="match status" value="1"/>
</dbReference>
<evidence type="ECO:0000313" key="11">
    <source>
        <dbReference type="Proteomes" id="UP001484239"/>
    </source>
</evidence>
<evidence type="ECO:0000256" key="5">
    <source>
        <dbReference type="ARBA" id="ARBA00022857"/>
    </source>
</evidence>
<dbReference type="EMBL" id="JBBHLI010000013">
    <property type="protein sequence ID" value="MEK9502628.1"/>
    <property type="molecule type" value="Genomic_DNA"/>
</dbReference>
<organism evidence="10 11">
    <name type="scientific">Gaopeijia maritima</name>
    <dbReference type="NCBI Taxonomy" id="3119007"/>
    <lineage>
        <taxon>Bacteria</taxon>
        <taxon>Pseudomonadati</taxon>
        <taxon>Gemmatimonadota</taxon>
        <taxon>Longimicrobiia</taxon>
        <taxon>Gaopeijiales</taxon>
        <taxon>Gaopeijiaceae</taxon>
        <taxon>Gaopeijia</taxon>
    </lineage>
</organism>
<evidence type="ECO:0000313" key="10">
    <source>
        <dbReference type="EMBL" id="MEK9502628.1"/>
    </source>
</evidence>
<dbReference type="InterPro" id="IPR029479">
    <property type="entry name" value="Nitroreductase"/>
</dbReference>
<sequence>MHVHDALTTRRTVHHYREDAVPAEVIRRAVEAAILAPNHRMTQPWRFVLLGRTAREPLVARSAELRAGPPAPPEVIERIRGKIVGPPHCLVVGCVRSDDDFRMGEDRSAVACAIQNLSLSLHADGVASKWSTGAITRDPAAYAAAGLDPAEVEIMGFVWIGFADQVPEAPARKPLAEVFTERE</sequence>
<name>A0ABU9EEX9_9BACT</name>
<keyword evidence="11" id="KW-1185">Reference proteome</keyword>
<feature type="domain" description="Nitroreductase" evidence="9">
    <location>
        <begin position="8"/>
        <end position="160"/>
    </location>
</feature>
<dbReference type="PANTHER" id="PTHR43821">
    <property type="entry name" value="NAD(P)H NITROREDUCTASE YDJA-RELATED"/>
    <property type="match status" value="1"/>
</dbReference>
<dbReference type="RefSeq" id="WP_405282533.1">
    <property type="nucleotide sequence ID" value="NZ_CP144380.1"/>
</dbReference>
<comment type="caution">
    <text evidence="10">The sequence shown here is derived from an EMBL/GenBank/DDBJ whole genome shotgun (WGS) entry which is preliminary data.</text>
</comment>
<dbReference type="PANTHER" id="PTHR43821:SF1">
    <property type="entry name" value="NAD(P)H NITROREDUCTASE YDJA-RELATED"/>
    <property type="match status" value="1"/>
</dbReference>
<protein>
    <recommendedName>
        <fullName evidence="8">Putative NAD(P)H nitroreductase</fullName>
        <ecNumber evidence="8">1.-.-.-</ecNumber>
    </recommendedName>
</protein>
<keyword evidence="7 8" id="KW-0520">NAD</keyword>
<dbReference type="Gene3D" id="3.40.109.10">
    <property type="entry name" value="NADH Oxidase"/>
    <property type="match status" value="1"/>
</dbReference>
<evidence type="ECO:0000256" key="8">
    <source>
        <dbReference type="PIRNR" id="PIRNR000232"/>
    </source>
</evidence>
<keyword evidence="6 8" id="KW-0560">Oxidoreductase</keyword>
<keyword evidence="3 8" id="KW-0285">Flavoprotein</keyword>
<dbReference type="InterPro" id="IPR026021">
    <property type="entry name" value="YdjA-like"/>
</dbReference>
<reference evidence="10 11" key="1">
    <citation type="submission" date="2024-02" db="EMBL/GenBank/DDBJ databases">
        <title>A novel Gemmatimonadota bacterium.</title>
        <authorList>
            <person name="Du Z.-J."/>
            <person name="Ye Y.-Q."/>
        </authorList>
    </citation>
    <scope>NUCLEOTIDE SEQUENCE [LARGE SCALE GENOMIC DNA]</scope>
    <source>
        <strain evidence="10 11">DH-20</strain>
    </source>
</reference>
<dbReference type="CDD" id="cd02135">
    <property type="entry name" value="YdjA-like"/>
    <property type="match status" value="1"/>
</dbReference>
<dbReference type="PIRSF" id="PIRSF000232">
    <property type="entry name" value="YdjA"/>
    <property type="match status" value="1"/>
</dbReference>
<dbReference type="InterPro" id="IPR052530">
    <property type="entry name" value="NAD(P)H_nitroreductase"/>
</dbReference>
<accession>A0ABU9EEX9</accession>
<dbReference type="SUPFAM" id="SSF55469">
    <property type="entry name" value="FMN-dependent nitroreductase-like"/>
    <property type="match status" value="1"/>
</dbReference>
<evidence type="ECO:0000256" key="6">
    <source>
        <dbReference type="ARBA" id="ARBA00023002"/>
    </source>
</evidence>
<evidence type="ECO:0000256" key="1">
    <source>
        <dbReference type="ARBA" id="ARBA00001917"/>
    </source>
</evidence>
<evidence type="ECO:0000256" key="4">
    <source>
        <dbReference type="ARBA" id="ARBA00022643"/>
    </source>
</evidence>
<gene>
    <name evidence="10" type="ORF">WI372_16660</name>
</gene>
<dbReference type="Proteomes" id="UP001484239">
    <property type="component" value="Unassembled WGS sequence"/>
</dbReference>
<comment type="similarity">
    <text evidence="2 8">Belongs to the nitroreductase family.</text>
</comment>
<evidence type="ECO:0000256" key="7">
    <source>
        <dbReference type="ARBA" id="ARBA00023027"/>
    </source>
</evidence>
<proteinExistence type="inferred from homology"/>
<dbReference type="InterPro" id="IPR000415">
    <property type="entry name" value="Nitroreductase-like"/>
</dbReference>
<keyword evidence="4 8" id="KW-0288">FMN</keyword>
<dbReference type="EC" id="1.-.-.-" evidence="8"/>
<evidence type="ECO:0000259" key="9">
    <source>
        <dbReference type="Pfam" id="PF00881"/>
    </source>
</evidence>